<dbReference type="InterPro" id="IPR050620">
    <property type="entry name" value="Thioredoxin_H-type-like"/>
</dbReference>
<dbReference type="InterPro" id="IPR013766">
    <property type="entry name" value="Thioredoxin_domain"/>
</dbReference>
<dbReference type="InterPro" id="IPR036249">
    <property type="entry name" value="Thioredoxin-like_sf"/>
</dbReference>
<organism evidence="2">
    <name type="scientific">Megaviridae environmental sample</name>
    <dbReference type="NCBI Taxonomy" id="1737588"/>
    <lineage>
        <taxon>Viruses</taxon>
        <taxon>Varidnaviria</taxon>
        <taxon>Bamfordvirae</taxon>
        <taxon>Nucleocytoviricota</taxon>
        <taxon>Megaviricetes</taxon>
        <taxon>Imitervirales</taxon>
        <taxon>Mimiviridae</taxon>
        <taxon>environmental samples</taxon>
    </lineage>
</organism>
<proteinExistence type="predicted"/>
<protein>
    <submittedName>
        <fullName evidence="2">Thioredoxin</fullName>
    </submittedName>
</protein>
<dbReference type="EMBL" id="MN448299">
    <property type="protein sequence ID" value="QFG75160.1"/>
    <property type="molecule type" value="Genomic_DNA"/>
</dbReference>
<dbReference type="PANTHER" id="PTHR10438:SF468">
    <property type="entry name" value="THIOREDOXIN-1-RELATED"/>
    <property type="match status" value="1"/>
</dbReference>
<dbReference type="PANTHER" id="PTHR10438">
    <property type="entry name" value="THIOREDOXIN"/>
    <property type="match status" value="1"/>
</dbReference>
<evidence type="ECO:0000259" key="1">
    <source>
        <dbReference type="Pfam" id="PF00085"/>
    </source>
</evidence>
<accession>A0A5J6VM69</accession>
<sequence>MELAISTNNTLISKEFSSRSEFLETISQNKHKILVFKFTASWCKPCQKIKKEVDSLISHLNDHVECYELDVDENFDVYAFLKSKKMLTGIPSILVYYPGNTSYGSDQSISGTDINSYKNMFLQINNYKINT</sequence>
<reference evidence="2" key="1">
    <citation type="journal article" date="2019" name="Philos. Trans. R. Soc. Lond., B, Biol. Sci.">
        <title>Targeted metagenomic recovery of four divergent viruses reveals shared and distinctive characteristics of giant viruses of marine eukaryotes.</title>
        <authorList>
            <person name="Needham D.M."/>
            <person name="Poirier C."/>
            <person name="Hehenberger E."/>
            <person name="Jimenez V."/>
            <person name="Swalwell J.E."/>
            <person name="Santoro A.E."/>
            <person name="Worden A.Z."/>
        </authorList>
    </citation>
    <scope>NUCLEOTIDE SEQUENCE</scope>
    <source>
        <strain evidence="2">OPacV-421</strain>
    </source>
</reference>
<feature type="domain" description="Thioredoxin" evidence="1">
    <location>
        <begin position="18"/>
        <end position="102"/>
    </location>
</feature>
<evidence type="ECO:0000313" key="2">
    <source>
        <dbReference type="EMBL" id="QFG75160.1"/>
    </source>
</evidence>
<dbReference type="SUPFAM" id="SSF52833">
    <property type="entry name" value="Thioredoxin-like"/>
    <property type="match status" value="1"/>
</dbReference>
<dbReference type="CDD" id="cd02947">
    <property type="entry name" value="TRX_family"/>
    <property type="match status" value="1"/>
</dbReference>
<name>A0A5J6VM69_9VIRU</name>
<dbReference type="Pfam" id="PF00085">
    <property type="entry name" value="Thioredoxin"/>
    <property type="match status" value="1"/>
</dbReference>
<dbReference type="Gene3D" id="3.40.30.10">
    <property type="entry name" value="Glutaredoxin"/>
    <property type="match status" value="1"/>
</dbReference>